<protein>
    <submittedName>
        <fullName evidence="2">Uncharacterized protein</fullName>
    </submittedName>
</protein>
<feature type="compositionally biased region" description="Basic and acidic residues" evidence="1">
    <location>
        <begin position="61"/>
        <end position="74"/>
    </location>
</feature>
<sequence length="196" mass="20548">MKISLVPVGQGLGHVGKKQGVNVEFPLGPGTSSIPSAPLGAGTADRGAEGEKRGTAPSCRLGREGARVAMREDPGEMSGKKRTSWRGQDGDLTNSPGVAGKLRLGLLVGGSRGPGAHQATPLGPTQACPPDLIQRGQLDLRFPQPPYQRSMLPTKDRANPPCGGINSQKREARGIYGPPRTATGGAEWNFKRERKA</sequence>
<reference evidence="2" key="1">
    <citation type="submission" date="2020-07" db="EMBL/GenBank/DDBJ databases">
        <title>The High-quality genome of the commercially important snow crab, Chionoecetes opilio.</title>
        <authorList>
            <person name="Jeong J.-H."/>
            <person name="Ryu S."/>
        </authorList>
    </citation>
    <scope>NUCLEOTIDE SEQUENCE</scope>
    <source>
        <strain evidence="2">MADBK_172401_WGS</strain>
        <tissue evidence="2">Digestive gland</tissue>
    </source>
</reference>
<keyword evidence="3" id="KW-1185">Reference proteome</keyword>
<feature type="compositionally biased region" description="Low complexity" evidence="1">
    <location>
        <begin position="97"/>
        <end position="106"/>
    </location>
</feature>
<evidence type="ECO:0000256" key="1">
    <source>
        <dbReference type="SAM" id="MobiDB-lite"/>
    </source>
</evidence>
<dbReference type="AlphaFoldDB" id="A0A8J4Y136"/>
<accession>A0A8J4Y136</accession>
<evidence type="ECO:0000313" key="3">
    <source>
        <dbReference type="Proteomes" id="UP000770661"/>
    </source>
</evidence>
<dbReference type="Proteomes" id="UP000770661">
    <property type="component" value="Unassembled WGS sequence"/>
</dbReference>
<organism evidence="2 3">
    <name type="scientific">Chionoecetes opilio</name>
    <name type="common">Atlantic snow crab</name>
    <name type="synonym">Cancer opilio</name>
    <dbReference type="NCBI Taxonomy" id="41210"/>
    <lineage>
        <taxon>Eukaryota</taxon>
        <taxon>Metazoa</taxon>
        <taxon>Ecdysozoa</taxon>
        <taxon>Arthropoda</taxon>
        <taxon>Crustacea</taxon>
        <taxon>Multicrustacea</taxon>
        <taxon>Malacostraca</taxon>
        <taxon>Eumalacostraca</taxon>
        <taxon>Eucarida</taxon>
        <taxon>Decapoda</taxon>
        <taxon>Pleocyemata</taxon>
        <taxon>Brachyura</taxon>
        <taxon>Eubrachyura</taxon>
        <taxon>Majoidea</taxon>
        <taxon>Majidae</taxon>
        <taxon>Chionoecetes</taxon>
    </lineage>
</organism>
<gene>
    <name evidence="2" type="ORF">GWK47_053283</name>
</gene>
<proteinExistence type="predicted"/>
<evidence type="ECO:0000313" key="2">
    <source>
        <dbReference type="EMBL" id="KAG0718032.1"/>
    </source>
</evidence>
<name>A0A8J4Y136_CHIOP</name>
<comment type="caution">
    <text evidence="2">The sequence shown here is derived from an EMBL/GenBank/DDBJ whole genome shotgun (WGS) entry which is preliminary data.</text>
</comment>
<feature type="region of interest" description="Disordered" evidence="1">
    <location>
        <begin position="23"/>
        <end position="196"/>
    </location>
</feature>
<dbReference type="EMBL" id="JACEEZ010016747">
    <property type="protein sequence ID" value="KAG0718032.1"/>
    <property type="molecule type" value="Genomic_DNA"/>
</dbReference>